<dbReference type="GO" id="GO:0005829">
    <property type="term" value="C:cytosol"/>
    <property type="evidence" value="ECO:0007669"/>
    <property type="project" value="TreeGrafter"/>
</dbReference>
<keyword evidence="2" id="KW-1185">Reference proteome</keyword>
<comment type="caution">
    <text evidence="1">The sequence shown here is derived from an EMBL/GenBank/DDBJ whole genome shotgun (WGS) entry which is preliminary data.</text>
</comment>
<dbReference type="PANTHER" id="PTHR21197:SF0">
    <property type="entry name" value="UDP-GALACTOPYRANOSE MUTASE"/>
    <property type="match status" value="1"/>
</dbReference>
<dbReference type="GO" id="GO:0008767">
    <property type="term" value="F:UDP-galactopyranose mutase activity"/>
    <property type="evidence" value="ECO:0007669"/>
    <property type="project" value="TreeGrafter"/>
</dbReference>
<evidence type="ECO:0008006" key="3">
    <source>
        <dbReference type="Google" id="ProtNLM"/>
    </source>
</evidence>
<dbReference type="EMBL" id="SJPJ01000001">
    <property type="protein sequence ID" value="TWT83769.1"/>
    <property type="molecule type" value="Genomic_DNA"/>
</dbReference>
<name>A0A5C5Z8T3_9BACT</name>
<gene>
    <name evidence="1" type="ORF">CA13_52400</name>
</gene>
<protein>
    <recommendedName>
        <fullName evidence="3">Amine oxidase domain-containing protein</fullName>
    </recommendedName>
</protein>
<dbReference type="Gene3D" id="3.50.50.60">
    <property type="entry name" value="FAD/NAD(P)-binding domain"/>
    <property type="match status" value="1"/>
</dbReference>
<accession>A0A5C5Z8T3</accession>
<dbReference type="InterPro" id="IPR036188">
    <property type="entry name" value="FAD/NAD-bd_sf"/>
</dbReference>
<sequence>MSIRRAVAHAVKRTASRWFNNRVSNSVASKDTETSLIEQFLYPKYGPGQMWEKCAEEIVKLGGEIHFQSRATKIEANNGLCIGVVVTDTVTGTERRFDAKYVFSSMPVVKLIRAMEHPPLEVREIAEGLVYRDFITVGVLLRRMRSLDRIESAMTDNWLYVQDPQYTVGRIQLFHNWSRWLVRDSSLAWLGLEYFCSKGDALWQQSDEAIAATAMDELVAMGIADRDDVLDQIVLRVPKAYPAYWGTYARFDRIVQWTDGIENLYLVGRNGMHRYNNQDHSMLSAMVAVDNIIAGRRDKSNVWRVNAEEDYHEIDSK</sequence>
<dbReference type="Proteomes" id="UP000315010">
    <property type="component" value="Unassembled WGS sequence"/>
</dbReference>
<dbReference type="PANTHER" id="PTHR21197">
    <property type="entry name" value="UDP-GALACTOPYRANOSE MUTASE"/>
    <property type="match status" value="1"/>
</dbReference>
<evidence type="ECO:0000313" key="1">
    <source>
        <dbReference type="EMBL" id="TWT83769.1"/>
    </source>
</evidence>
<dbReference type="SUPFAM" id="SSF51905">
    <property type="entry name" value="FAD/NAD(P)-binding domain"/>
    <property type="match status" value="1"/>
</dbReference>
<evidence type="ECO:0000313" key="2">
    <source>
        <dbReference type="Proteomes" id="UP000315010"/>
    </source>
</evidence>
<reference evidence="1 2" key="1">
    <citation type="submission" date="2019-02" db="EMBL/GenBank/DDBJ databases">
        <title>Deep-cultivation of Planctomycetes and their phenomic and genomic characterization uncovers novel biology.</title>
        <authorList>
            <person name="Wiegand S."/>
            <person name="Jogler M."/>
            <person name="Boedeker C."/>
            <person name="Pinto D."/>
            <person name="Vollmers J."/>
            <person name="Rivas-Marin E."/>
            <person name="Kohn T."/>
            <person name="Peeters S.H."/>
            <person name="Heuer A."/>
            <person name="Rast P."/>
            <person name="Oberbeckmann S."/>
            <person name="Bunk B."/>
            <person name="Jeske O."/>
            <person name="Meyerdierks A."/>
            <person name="Storesund J.E."/>
            <person name="Kallscheuer N."/>
            <person name="Luecker S."/>
            <person name="Lage O.M."/>
            <person name="Pohl T."/>
            <person name="Merkel B.J."/>
            <person name="Hornburger P."/>
            <person name="Mueller R.-W."/>
            <person name="Bruemmer F."/>
            <person name="Labrenz M."/>
            <person name="Spormann A.M."/>
            <person name="Op Den Camp H."/>
            <person name="Overmann J."/>
            <person name="Amann R."/>
            <person name="Jetten M.S.M."/>
            <person name="Mascher T."/>
            <person name="Medema M.H."/>
            <person name="Devos D.P."/>
            <person name="Kaster A.-K."/>
            <person name="Ovreas L."/>
            <person name="Rohde M."/>
            <person name="Galperin M.Y."/>
            <person name="Jogler C."/>
        </authorList>
    </citation>
    <scope>NUCLEOTIDE SEQUENCE [LARGE SCALE GENOMIC DNA]</scope>
    <source>
        <strain evidence="1 2">CA13</strain>
    </source>
</reference>
<dbReference type="GO" id="GO:0050660">
    <property type="term" value="F:flavin adenine dinucleotide binding"/>
    <property type="evidence" value="ECO:0007669"/>
    <property type="project" value="TreeGrafter"/>
</dbReference>
<dbReference type="AlphaFoldDB" id="A0A5C5Z8T3"/>
<proteinExistence type="predicted"/>
<organism evidence="1 2">
    <name type="scientific">Novipirellula herctigrandis</name>
    <dbReference type="NCBI Taxonomy" id="2527986"/>
    <lineage>
        <taxon>Bacteria</taxon>
        <taxon>Pseudomonadati</taxon>
        <taxon>Planctomycetota</taxon>
        <taxon>Planctomycetia</taxon>
        <taxon>Pirellulales</taxon>
        <taxon>Pirellulaceae</taxon>
        <taxon>Novipirellula</taxon>
    </lineage>
</organism>